<evidence type="ECO:0000256" key="3">
    <source>
        <dbReference type="ARBA" id="ARBA00022692"/>
    </source>
</evidence>
<feature type="domain" description="Major facilitator superfamily (MFS) profile" evidence="7">
    <location>
        <begin position="38"/>
        <end position="444"/>
    </location>
</feature>
<feature type="transmembrane region" description="Helical" evidence="6">
    <location>
        <begin position="419"/>
        <end position="441"/>
    </location>
</feature>
<dbReference type="SUPFAM" id="SSF103473">
    <property type="entry name" value="MFS general substrate transporter"/>
    <property type="match status" value="1"/>
</dbReference>
<dbReference type="AlphaFoldDB" id="M1VB82"/>
<feature type="transmembrane region" description="Helical" evidence="6">
    <location>
        <begin position="257"/>
        <end position="277"/>
    </location>
</feature>
<evidence type="ECO:0000256" key="6">
    <source>
        <dbReference type="SAM" id="Phobius"/>
    </source>
</evidence>
<keyword evidence="5 6" id="KW-0472">Membrane</keyword>
<dbReference type="PANTHER" id="PTHR23505:SF79">
    <property type="entry name" value="PROTEIN SPINSTER"/>
    <property type="match status" value="1"/>
</dbReference>
<dbReference type="EMBL" id="AB744215">
    <property type="protein sequence ID" value="BAM93315.1"/>
    <property type="molecule type" value="Genomic_DNA"/>
</dbReference>
<feature type="transmembrane region" description="Helical" evidence="6">
    <location>
        <begin position="105"/>
        <end position="124"/>
    </location>
</feature>
<feature type="transmembrane region" description="Helical" evidence="6">
    <location>
        <begin position="73"/>
        <end position="93"/>
    </location>
</feature>
<dbReference type="PROSITE" id="PS50850">
    <property type="entry name" value="MFS"/>
    <property type="match status" value="1"/>
</dbReference>
<organism evidence="8">
    <name type="scientific">Sphingomonas sp. KSM1</name>
    <dbReference type="NCBI Taxonomy" id="1228049"/>
    <lineage>
        <taxon>Bacteria</taxon>
        <taxon>Pseudomonadati</taxon>
        <taxon>Pseudomonadota</taxon>
        <taxon>Alphaproteobacteria</taxon>
        <taxon>Sphingomonadales</taxon>
        <taxon>Sphingomonadaceae</taxon>
        <taxon>Sphingomonas</taxon>
    </lineage>
</organism>
<evidence type="ECO:0000256" key="1">
    <source>
        <dbReference type="ARBA" id="ARBA00004141"/>
    </source>
</evidence>
<feature type="transmembrane region" description="Helical" evidence="6">
    <location>
        <begin position="353"/>
        <end position="374"/>
    </location>
</feature>
<protein>
    <submittedName>
        <fullName evidence="8">Putative MFS type transporter</fullName>
    </submittedName>
</protein>
<comment type="subcellular location">
    <subcellularLocation>
        <location evidence="1">Membrane</location>
        <topology evidence="1">Multi-pass membrane protein</topology>
    </subcellularLocation>
</comment>
<keyword evidence="4 6" id="KW-1133">Transmembrane helix</keyword>
<dbReference type="Pfam" id="PF07690">
    <property type="entry name" value="MFS_1"/>
    <property type="match status" value="1"/>
</dbReference>
<evidence type="ECO:0000256" key="4">
    <source>
        <dbReference type="ARBA" id="ARBA00022989"/>
    </source>
</evidence>
<feature type="transmembrane region" description="Helical" evidence="6">
    <location>
        <begin position="386"/>
        <end position="407"/>
    </location>
</feature>
<dbReference type="PANTHER" id="PTHR23505">
    <property type="entry name" value="SPINSTER"/>
    <property type="match status" value="1"/>
</dbReference>
<dbReference type="InterPro" id="IPR044770">
    <property type="entry name" value="MFS_spinster-like"/>
</dbReference>
<dbReference type="GO" id="GO:0016020">
    <property type="term" value="C:membrane"/>
    <property type="evidence" value="ECO:0007669"/>
    <property type="project" value="UniProtKB-SubCell"/>
</dbReference>
<proteinExistence type="predicted"/>
<evidence type="ECO:0000313" key="8">
    <source>
        <dbReference type="EMBL" id="BAM93315.1"/>
    </source>
</evidence>
<keyword evidence="3 6" id="KW-0812">Transmembrane</keyword>
<sequence length="473" mass="49858">MNRVLVADRVAEHITAATNSEDVDTGPYATKTSAKWLALAMLMIGAVTLYLNQQILSVLILPIQSDLNLNDTQISLLIGFAFVGTFALAGFPLGRMVDRVNRFKLIAAGIIIWSVTTALCGVANSFWQLFVLRMAVGIGEAVLGPAAYSLMPDLFPPRRLGLTISLFTVSLLVGGGLAMAVGGNIMGALAAYDHIDVPLLGAMESWRVTLLVVGVPSTLVGVWAFLTPEPPRRGTFVNQQPAVSEVMRYLRANTGAIANLIVSWGFLAVTILSMAAWTPTFLIRTYGWTTQEAGVSYGITLVISAMGAILGGALSDRAAVARPNGRLVMMMSAATMTVPIFALLSLAGSGTSALMFIGSAGFLINVAAAAFPPALQEAVPNRMRGLSSGIALATATFIGYSVGPTAVALVTDYVLKDPALIGMSLSIVLPIAVLISVGFAYRSGKNYANAHENAMQWVPERVADSVPRRSPPV</sequence>
<evidence type="ECO:0000259" key="7">
    <source>
        <dbReference type="PROSITE" id="PS50850"/>
    </source>
</evidence>
<dbReference type="InterPro" id="IPR036259">
    <property type="entry name" value="MFS_trans_sf"/>
</dbReference>
<dbReference type="InterPro" id="IPR011701">
    <property type="entry name" value="MFS"/>
</dbReference>
<accession>M1VB82</accession>
<evidence type="ECO:0000256" key="2">
    <source>
        <dbReference type="ARBA" id="ARBA00022448"/>
    </source>
</evidence>
<dbReference type="CDD" id="cd17328">
    <property type="entry name" value="MFS_spinster_like"/>
    <property type="match status" value="1"/>
</dbReference>
<feature type="transmembrane region" description="Helical" evidence="6">
    <location>
        <begin position="297"/>
        <end position="315"/>
    </location>
</feature>
<feature type="transmembrane region" description="Helical" evidence="6">
    <location>
        <begin position="130"/>
        <end position="150"/>
    </location>
</feature>
<reference evidence="8" key="1">
    <citation type="journal article" date="2013" name="Appl. Environ. Microbiol.">
        <title>Bacterial Cytochrome P450 System Catabolizing the Fusarium Toxin Deoxynivalenol.</title>
        <authorList>
            <person name="Ito M."/>
            <person name="Sato I."/>
            <person name="Ishizaka M."/>
            <person name="Yoshida S."/>
            <person name="Koitabashi M."/>
            <person name="Yoshida S."/>
            <person name="Tsushima S."/>
        </authorList>
    </citation>
    <scope>NUCLEOTIDE SEQUENCE</scope>
    <source>
        <strain evidence="8">KSM1</strain>
    </source>
</reference>
<feature type="transmembrane region" description="Helical" evidence="6">
    <location>
        <begin position="206"/>
        <end position="226"/>
    </location>
</feature>
<name>M1VB82_9SPHN</name>
<feature type="transmembrane region" description="Helical" evidence="6">
    <location>
        <begin position="162"/>
        <end position="186"/>
    </location>
</feature>
<evidence type="ECO:0000256" key="5">
    <source>
        <dbReference type="ARBA" id="ARBA00023136"/>
    </source>
</evidence>
<keyword evidence="2" id="KW-0813">Transport</keyword>
<feature type="transmembrane region" description="Helical" evidence="6">
    <location>
        <begin position="327"/>
        <end position="347"/>
    </location>
</feature>
<dbReference type="GO" id="GO:0022857">
    <property type="term" value="F:transmembrane transporter activity"/>
    <property type="evidence" value="ECO:0007669"/>
    <property type="project" value="InterPro"/>
</dbReference>
<dbReference type="InterPro" id="IPR020846">
    <property type="entry name" value="MFS_dom"/>
</dbReference>
<dbReference type="Gene3D" id="1.20.1250.20">
    <property type="entry name" value="MFS general substrate transporter like domains"/>
    <property type="match status" value="2"/>
</dbReference>
<feature type="transmembrane region" description="Helical" evidence="6">
    <location>
        <begin position="36"/>
        <end position="61"/>
    </location>
</feature>